<evidence type="ECO:0000313" key="1">
    <source>
        <dbReference type="EMBL" id="CAB4133596.1"/>
    </source>
</evidence>
<sequence length="125" mass="14974">MKKRSIYLVAHYVTKPRDPKKTHIPGYMKDPANHQYDEQVQVSTRLRKQDITSAKVIMNLSEKVVEQNSFNNNKDFNDLFKYFFKGYHKYITDVMVQLDAEYFDKMLDEMQAEVDEEKHEETETQ</sequence>
<accession>A0A6J5LKD3</accession>
<name>A0A6J5LKD3_9CAUD</name>
<protein>
    <submittedName>
        <fullName evidence="1">Uncharacterized protein</fullName>
    </submittedName>
</protein>
<reference evidence="1" key="1">
    <citation type="submission" date="2020-04" db="EMBL/GenBank/DDBJ databases">
        <authorList>
            <person name="Chiriac C."/>
            <person name="Salcher M."/>
            <person name="Ghai R."/>
            <person name="Kavagutti S V."/>
        </authorList>
    </citation>
    <scope>NUCLEOTIDE SEQUENCE</scope>
</reference>
<gene>
    <name evidence="1" type="ORF">UFOVP257_318</name>
</gene>
<dbReference type="EMBL" id="LR796274">
    <property type="protein sequence ID" value="CAB4133596.1"/>
    <property type="molecule type" value="Genomic_DNA"/>
</dbReference>
<organism evidence="1">
    <name type="scientific">uncultured Caudovirales phage</name>
    <dbReference type="NCBI Taxonomy" id="2100421"/>
    <lineage>
        <taxon>Viruses</taxon>
        <taxon>Duplodnaviria</taxon>
        <taxon>Heunggongvirae</taxon>
        <taxon>Uroviricota</taxon>
        <taxon>Caudoviricetes</taxon>
        <taxon>Peduoviridae</taxon>
        <taxon>Maltschvirus</taxon>
        <taxon>Maltschvirus maltsch</taxon>
    </lineage>
</organism>
<proteinExistence type="predicted"/>